<dbReference type="InterPro" id="IPR037883">
    <property type="entry name" value="Knr4/Smi1-like_sf"/>
</dbReference>
<dbReference type="SUPFAM" id="SSF160631">
    <property type="entry name" value="SMI1/KNR4-like"/>
    <property type="match status" value="1"/>
</dbReference>
<dbReference type="InterPro" id="IPR014719">
    <property type="entry name" value="Ribosomal_bL12_C/ClpS-like"/>
</dbReference>
<protein>
    <recommendedName>
        <fullName evidence="3">SMI1 / KNR4 family (SUKH-1)</fullName>
    </recommendedName>
</protein>
<proteinExistence type="predicted"/>
<comment type="caution">
    <text evidence="1">The sequence shown here is derived from an EMBL/GenBank/DDBJ whole genome shotgun (WGS) entry which is preliminary data.</text>
</comment>
<gene>
    <name evidence="1" type="ORF">IPZ78_08665</name>
</gene>
<evidence type="ECO:0008006" key="3">
    <source>
        <dbReference type="Google" id="ProtNLM"/>
    </source>
</evidence>
<name>A0ABS7Z5C8_9SPHI</name>
<reference evidence="1" key="1">
    <citation type="submission" date="2020-10" db="EMBL/GenBank/DDBJ databases">
        <authorList>
            <person name="Lu T."/>
            <person name="Wang Q."/>
            <person name="Han X."/>
        </authorList>
    </citation>
    <scope>NUCLEOTIDE SEQUENCE</scope>
    <source>
        <strain evidence="1">WQ 366</strain>
    </source>
</reference>
<dbReference type="Proteomes" id="UP001165302">
    <property type="component" value="Unassembled WGS sequence"/>
</dbReference>
<organism evidence="1 2">
    <name type="scientific">Sphingobacterium bovistauri</name>
    <dbReference type="NCBI Taxonomy" id="2781959"/>
    <lineage>
        <taxon>Bacteria</taxon>
        <taxon>Pseudomonadati</taxon>
        <taxon>Bacteroidota</taxon>
        <taxon>Sphingobacteriia</taxon>
        <taxon>Sphingobacteriales</taxon>
        <taxon>Sphingobacteriaceae</taxon>
        <taxon>Sphingobacterium</taxon>
    </lineage>
</organism>
<evidence type="ECO:0000313" key="2">
    <source>
        <dbReference type="Proteomes" id="UP001165302"/>
    </source>
</evidence>
<keyword evidence="2" id="KW-1185">Reference proteome</keyword>
<dbReference type="Gene3D" id="3.40.1580.10">
    <property type="entry name" value="SMI1/KNR4-like"/>
    <property type="match status" value="1"/>
</dbReference>
<dbReference type="SUPFAM" id="SSF54736">
    <property type="entry name" value="ClpS-like"/>
    <property type="match status" value="1"/>
</dbReference>
<sequence>MKIPQHWQEFIDKFHQQFDSEIVYDIVRVFQNEEEIEERYTTYEFTDYLPNYIPIADDSGGQVAVISTNEKDTTVYLTSYGTLIESDFKILDRNLVHWMSRKFSFGSEEYDDNQSLENQQNIYHLEEDKISLKMSQFPELITFFKNTYKIKNLCLPENYPKLEAIFGFQDGYAYNSVTNTFLYGESEGDFKESWLVIATNYFADPFFIDFDEVQQNFPVYFAYHGAGKWSPIQISNSILAFQEKLKTIYQHRFNKEELIKIVANEIVSPNEFWEEVHESILNLPERTEEKQAQKYEETDWQEAELYITNIGPNKMKIVSLLKENFNLSGTEALQMSKQERILLRKGYLKWIEKDVQQLENLGATVEVVHLS</sequence>
<evidence type="ECO:0000313" key="1">
    <source>
        <dbReference type="EMBL" id="MCA5005223.1"/>
    </source>
</evidence>
<dbReference type="EMBL" id="JADEYP010000013">
    <property type="protein sequence ID" value="MCA5005223.1"/>
    <property type="molecule type" value="Genomic_DNA"/>
</dbReference>
<accession>A0ABS7Z5C8</accession>
<dbReference type="RefSeq" id="WP_225552747.1">
    <property type="nucleotide sequence ID" value="NZ_JADEYP010000013.1"/>
</dbReference>